<accession>A0ACB7WE41</accession>
<protein>
    <submittedName>
        <fullName evidence="1">Uncharacterized protein</fullName>
    </submittedName>
</protein>
<sequence>MAIRGVFHSVKTLVTVASKKFRNNSTLSRLSVSSRRRVTPLLSRGASFIPFFGAKKRVSSDDKNSRASEETDIFVDIDEDEDDETNVWRKTILMGEKCKPLDFSGVIYYDCEGRQLSEFPASRSPLRSPLPSFAYYSEVEKEKEKDLED</sequence>
<proteinExistence type="predicted"/>
<reference evidence="2" key="1">
    <citation type="journal article" date="2022" name="Nat. Commun.">
        <title>Chromosome evolution and the genetic basis of agronomically important traits in greater yam.</title>
        <authorList>
            <person name="Bredeson J.V."/>
            <person name="Lyons J.B."/>
            <person name="Oniyinde I.O."/>
            <person name="Okereke N.R."/>
            <person name="Kolade O."/>
            <person name="Nnabue I."/>
            <person name="Nwadili C.O."/>
            <person name="Hribova E."/>
            <person name="Parker M."/>
            <person name="Nwogha J."/>
            <person name="Shu S."/>
            <person name="Carlson J."/>
            <person name="Kariba R."/>
            <person name="Muthemba S."/>
            <person name="Knop K."/>
            <person name="Barton G.J."/>
            <person name="Sherwood A.V."/>
            <person name="Lopez-Montes A."/>
            <person name="Asiedu R."/>
            <person name="Jamnadass R."/>
            <person name="Muchugi A."/>
            <person name="Goodstein D."/>
            <person name="Egesi C.N."/>
            <person name="Featherston J."/>
            <person name="Asfaw A."/>
            <person name="Simpson G.G."/>
            <person name="Dolezel J."/>
            <person name="Hendre P.S."/>
            <person name="Van Deynze A."/>
            <person name="Kumar P.L."/>
            <person name="Obidiegwu J.E."/>
            <person name="Bhattacharjee R."/>
            <person name="Rokhsar D.S."/>
        </authorList>
    </citation>
    <scope>NUCLEOTIDE SEQUENCE [LARGE SCALE GENOMIC DNA]</scope>
    <source>
        <strain evidence="2">cv. TDa95/00328</strain>
    </source>
</reference>
<dbReference type="EMBL" id="CM037014">
    <property type="protein sequence ID" value="KAH7686123.1"/>
    <property type="molecule type" value="Genomic_DNA"/>
</dbReference>
<name>A0ACB7WE41_DIOAL</name>
<comment type="caution">
    <text evidence="1">The sequence shown here is derived from an EMBL/GenBank/DDBJ whole genome shotgun (WGS) entry which is preliminary data.</text>
</comment>
<dbReference type="Proteomes" id="UP000827976">
    <property type="component" value="Chromosome 4"/>
</dbReference>
<organism evidence="1 2">
    <name type="scientific">Dioscorea alata</name>
    <name type="common">Purple yam</name>
    <dbReference type="NCBI Taxonomy" id="55571"/>
    <lineage>
        <taxon>Eukaryota</taxon>
        <taxon>Viridiplantae</taxon>
        <taxon>Streptophyta</taxon>
        <taxon>Embryophyta</taxon>
        <taxon>Tracheophyta</taxon>
        <taxon>Spermatophyta</taxon>
        <taxon>Magnoliopsida</taxon>
        <taxon>Liliopsida</taxon>
        <taxon>Dioscoreales</taxon>
        <taxon>Dioscoreaceae</taxon>
        <taxon>Dioscorea</taxon>
    </lineage>
</organism>
<evidence type="ECO:0000313" key="2">
    <source>
        <dbReference type="Proteomes" id="UP000827976"/>
    </source>
</evidence>
<gene>
    <name evidence="1" type="ORF">IHE45_04G083700</name>
</gene>
<keyword evidence="2" id="KW-1185">Reference proteome</keyword>
<evidence type="ECO:0000313" key="1">
    <source>
        <dbReference type="EMBL" id="KAH7686123.1"/>
    </source>
</evidence>